<dbReference type="AlphaFoldDB" id="A0A1A9Z472"/>
<reference evidence="1" key="2">
    <citation type="submission" date="2020-05" db="UniProtKB">
        <authorList>
            <consortium name="EnsemblMetazoa"/>
        </authorList>
    </citation>
    <scope>IDENTIFICATION</scope>
    <source>
        <strain evidence="1">IAEA</strain>
    </source>
</reference>
<accession>A0A1A9Z472</accession>
<keyword evidence="2" id="KW-1185">Reference proteome</keyword>
<reference evidence="2" key="1">
    <citation type="submission" date="2014-03" db="EMBL/GenBank/DDBJ databases">
        <authorList>
            <person name="Aksoy S."/>
            <person name="Warren W."/>
            <person name="Wilson R.K."/>
        </authorList>
    </citation>
    <scope>NUCLEOTIDE SEQUENCE [LARGE SCALE GENOMIC DNA]</scope>
    <source>
        <strain evidence="2">IAEA</strain>
    </source>
</reference>
<dbReference type="EnsemblMetazoa" id="GPAI003310-RA">
    <property type="protein sequence ID" value="GPAI003310-PA"/>
    <property type="gene ID" value="GPAI003310"/>
</dbReference>
<name>A0A1A9Z472_GLOPL</name>
<evidence type="ECO:0000313" key="2">
    <source>
        <dbReference type="Proteomes" id="UP000092445"/>
    </source>
</evidence>
<protein>
    <submittedName>
        <fullName evidence="1">Uncharacterized protein</fullName>
    </submittedName>
</protein>
<organism evidence="1 2">
    <name type="scientific">Glossina pallidipes</name>
    <name type="common">Tsetse fly</name>
    <dbReference type="NCBI Taxonomy" id="7398"/>
    <lineage>
        <taxon>Eukaryota</taxon>
        <taxon>Metazoa</taxon>
        <taxon>Ecdysozoa</taxon>
        <taxon>Arthropoda</taxon>
        <taxon>Hexapoda</taxon>
        <taxon>Insecta</taxon>
        <taxon>Pterygota</taxon>
        <taxon>Neoptera</taxon>
        <taxon>Endopterygota</taxon>
        <taxon>Diptera</taxon>
        <taxon>Brachycera</taxon>
        <taxon>Muscomorpha</taxon>
        <taxon>Hippoboscoidea</taxon>
        <taxon>Glossinidae</taxon>
        <taxon>Glossina</taxon>
    </lineage>
</organism>
<sequence length="145" mass="16536">MRAKHSRYMLIAAYGGGSELIPQQILVDITRKKGSITTNKGALHLSNDRMPSELIVRLLWLIMRLLLFTIIIESRKLYICAGARQILQDSKKITLFLVDFDLGSFRKTIQDDFSKLNQMSPTFSSTAHYVFPGCNSRQATIERNQ</sequence>
<dbReference type="Proteomes" id="UP000092445">
    <property type="component" value="Unassembled WGS sequence"/>
</dbReference>
<evidence type="ECO:0000313" key="1">
    <source>
        <dbReference type="EnsemblMetazoa" id="GPAI003310-PA"/>
    </source>
</evidence>
<dbReference type="VEuPathDB" id="VectorBase:GPAI003310"/>
<proteinExistence type="predicted"/>